<dbReference type="Proteomes" id="UP000266895">
    <property type="component" value="Chromosome"/>
</dbReference>
<proteinExistence type="predicted"/>
<reference evidence="1 2" key="1">
    <citation type="submission" date="2018-12" db="EMBL/GenBank/DDBJ databases">
        <authorList>
            <consortium name="Pathogen Informatics"/>
        </authorList>
    </citation>
    <scope>NUCLEOTIDE SEQUENCE [LARGE SCALE GENOMIC DNA]</scope>
    <source>
        <strain evidence="1 2">NCTC11636</strain>
    </source>
</reference>
<organism evidence="1 2">
    <name type="scientific">Actinomyces howellii</name>
    <dbReference type="NCBI Taxonomy" id="52771"/>
    <lineage>
        <taxon>Bacteria</taxon>
        <taxon>Bacillati</taxon>
        <taxon>Actinomycetota</taxon>
        <taxon>Actinomycetes</taxon>
        <taxon>Actinomycetales</taxon>
        <taxon>Actinomycetaceae</taxon>
        <taxon>Actinomyces</taxon>
    </lineage>
</organism>
<keyword evidence="2" id="KW-1185">Reference proteome</keyword>
<evidence type="ECO:0008006" key="3">
    <source>
        <dbReference type="Google" id="ProtNLM"/>
    </source>
</evidence>
<name>A0A448HGM9_9ACTO</name>
<dbReference type="EMBL" id="LR134350">
    <property type="protein sequence ID" value="VEG28020.1"/>
    <property type="molecule type" value="Genomic_DNA"/>
</dbReference>
<dbReference type="KEGG" id="ahw:NCTC11636_01305"/>
<sequence length="129" mass="14222">MTAARRRSHASARSAGTRFESMVAGYLRDKLADDRIERRARTGAQDRGDIAGVRHQGERLVIECKNTARPALAAWADEAEIERGNDDAIAGLVVHKRHGVAAPGDQWVTLTLRDLVALLNGRRDEEDQP</sequence>
<protein>
    <recommendedName>
        <fullName evidence="3">Holliday junction resolvase</fullName>
    </recommendedName>
</protein>
<dbReference type="OrthoDB" id="3630198at2"/>
<accession>A0A448HGM9</accession>
<dbReference type="AlphaFoldDB" id="A0A448HGM9"/>
<evidence type="ECO:0000313" key="1">
    <source>
        <dbReference type="EMBL" id="VEG28020.1"/>
    </source>
</evidence>
<gene>
    <name evidence="1" type="ORF">NCTC11636_01305</name>
</gene>
<evidence type="ECO:0000313" key="2">
    <source>
        <dbReference type="Proteomes" id="UP000266895"/>
    </source>
</evidence>
<dbReference type="RefSeq" id="WP_126382407.1">
    <property type="nucleotide sequence ID" value="NZ_LR134350.1"/>
</dbReference>